<proteinExistence type="predicted"/>
<evidence type="ECO:0008006" key="3">
    <source>
        <dbReference type="Google" id="ProtNLM"/>
    </source>
</evidence>
<dbReference type="InterPro" id="IPR010982">
    <property type="entry name" value="Lambda_DNA-bd_dom_sf"/>
</dbReference>
<dbReference type="GO" id="GO:0003677">
    <property type="term" value="F:DNA binding"/>
    <property type="evidence" value="ECO:0007669"/>
    <property type="project" value="InterPro"/>
</dbReference>
<dbReference type="RefSeq" id="WP_182851903.1">
    <property type="nucleotide sequence ID" value="NZ_AP022213.1"/>
</dbReference>
<evidence type="ECO:0000313" key="1">
    <source>
        <dbReference type="EMBL" id="BBT15133.1"/>
    </source>
</evidence>
<sequence>MELGSKLKEVRLTERLTQAEICEITGIKLETWKGYEYGRRASVSSVELLKVTKHPRFKKYALWLVTDETAPECGQISPVIGQ</sequence>
<dbReference type="AlphaFoldDB" id="A0A6S5RJE9"/>
<dbReference type="SUPFAM" id="SSF47413">
    <property type="entry name" value="lambda repressor-like DNA-binding domains"/>
    <property type="match status" value="1"/>
</dbReference>
<evidence type="ECO:0000313" key="2">
    <source>
        <dbReference type="Proteomes" id="UP000515591"/>
    </source>
</evidence>
<accession>A0A6S5RJE9</accession>
<protein>
    <recommendedName>
        <fullName evidence="3">Transcriptional regulator</fullName>
    </recommendedName>
</protein>
<dbReference type="CDD" id="cd00093">
    <property type="entry name" value="HTH_XRE"/>
    <property type="match status" value="1"/>
</dbReference>
<dbReference type="Gene3D" id="1.10.260.40">
    <property type="entry name" value="lambda repressor-like DNA-binding domains"/>
    <property type="match status" value="1"/>
</dbReference>
<dbReference type="InterPro" id="IPR001387">
    <property type="entry name" value="Cro/C1-type_HTH"/>
</dbReference>
<reference evidence="1 2" key="1">
    <citation type="submission" date="2019-12" db="EMBL/GenBank/DDBJ databases">
        <title>complete genome sequences of Pseudomonas otitidis str. WP8-S17-CRE-03 isolated from wastewater treatment plant effluent.</title>
        <authorList>
            <person name="Sekizuka T."/>
            <person name="Itokawa K."/>
            <person name="Yatsu K."/>
            <person name="Inamine Y."/>
            <person name="Kuroda M."/>
        </authorList>
    </citation>
    <scope>NUCLEOTIDE SEQUENCE [LARGE SCALE GENOMIC DNA]</scope>
    <source>
        <strain evidence="1 2">WP8-S17-CRE-03</strain>
    </source>
</reference>
<dbReference type="EMBL" id="AP022213">
    <property type="protein sequence ID" value="BBT15133.1"/>
    <property type="molecule type" value="Genomic_DNA"/>
</dbReference>
<dbReference type="Proteomes" id="UP000515591">
    <property type="component" value="Chromosome"/>
</dbReference>
<gene>
    <name evidence="1" type="ORF">WP8S17C03_11820</name>
</gene>
<organism evidence="1 2">
    <name type="scientific">Metapseudomonas otitidis</name>
    <dbReference type="NCBI Taxonomy" id="319939"/>
    <lineage>
        <taxon>Bacteria</taxon>
        <taxon>Pseudomonadati</taxon>
        <taxon>Pseudomonadota</taxon>
        <taxon>Gammaproteobacteria</taxon>
        <taxon>Pseudomonadales</taxon>
        <taxon>Pseudomonadaceae</taxon>
        <taxon>Metapseudomonas</taxon>
    </lineage>
</organism>
<name>A0A6S5RJE9_9GAMM</name>